<accession>A0A8T1SMW9</accession>
<organism evidence="21 22">
    <name type="scientific">Chelydra serpentina</name>
    <name type="common">Snapping turtle</name>
    <name type="synonym">Testudo serpentina</name>
    <dbReference type="NCBI Taxonomy" id="8475"/>
    <lineage>
        <taxon>Eukaryota</taxon>
        <taxon>Metazoa</taxon>
        <taxon>Chordata</taxon>
        <taxon>Craniata</taxon>
        <taxon>Vertebrata</taxon>
        <taxon>Euteleostomi</taxon>
        <taxon>Archelosauria</taxon>
        <taxon>Testudinata</taxon>
        <taxon>Testudines</taxon>
        <taxon>Cryptodira</taxon>
        <taxon>Durocryptodira</taxon>
        <taxon>Americhelydia</taxon>
        <taxon>Chelydroidea</taxon>
        <taxon>Chelydridae</taxon>
        <taxon>Chelydra</taxon>
    </lineage>
</organism>
<protein>
    <recommendedName>
        <fullName evidence="14">Deoxyribonuclease-2-alpha</fullName>
        <ecNumber evidence="4">3.1.22.1</ecNumber>
    </recommendedName>
    <alternativeName>
        <fullName evidence="15">Acid DNase</fullName>
    </alternativeName>
    <alternativeName>
        <fullName evidence="17">Deoxyribonuclease II alpha</fullName>
    </alternativeName>
    <alternativeName>
        <fullName evidence="16">Lysosomal DNase II</fullName>
    </alternativeName>
</protein>
<keyword evidence="11" id="KW-1015">Disulfide bond</keyword>
<dbReference type="AlphaFoldDB" id="A0A8T1SMW9"/>
<dbReference type="OrthoDB" id="10261598at2759"/>
<evidence type="ECO:0000256" key="12">
    <source>
        <dbReference type="ARBA" id="ARBA00023180"/>
    </source>
</evidence>
<evidence type="ECO:0000256" key="20">
    <source>
        <dbReference type="SAM" id="SignalP"/>
    </source>
</evidence>
<dbReference type="GO" id="GO:0005764">
    <property type="term" value="C:lysosome"/>
    <property type="evidence" value="ECO:0007669"/>
    <property type="project" value="UniProtKB-SubCell"/>
</dbReference>
<feature type="signal peptide" evidence="20">
    <location>
        <begin position="1"/>
        <end position="49"/>
    </location>
</feature>
<keyword evidence="7" id="KW-0540">Nuclease</keyword>
<dbReference type="EMBL" id="JAHGAV010000153">
    <property type="protein sequence ID" value="KAG6930299.1"/>
    <property type="molecule type" value="Genomic_DNA"/>
</dbReference>
<dbReference type="EC" id="3.1.22.1" evidence="4"/>
<feature type="chain" id="PRO_5035765680" description="Deoxyribonuclease-2-alpha" evidence="20">
    <location>
        <begin position="50"/>
        <end position="382"/>
    </location>
</feature>
<name>A0A8T1SMW9_CHESE</name>
<keyword evidence="10" id="KW-0378">Hydrolase</keyword>
<sequence>RGSRAAQLGKGKWGSRSGAGPGAPGTRRFPRVRMLLLFLLAVALPRVAGGGISCYDDAGQPVDWFLAYKLPRPRHGRPAEGMRYMYQDARSGGWVPGRALMNSTQSAVGRTLLQLYQGAKRRAEDMAYVLYNDQPPKNGTTSSSTRGHTKGVVLLDTAQGFWLLHSTPHYPPPAAKTYAWPHSGLHNGQSFLCVTFPYAQFKEIGTQLRFTDPEVFDARVQGPFAQDLPDLRRASEMQHVRAPPWNRSVALTSLGGRRFLSLGKFRLFHDDLYSGWLAQALSSDLYVQFWPNSRGVLPSNCSGPYRVYNVEELGFPAPGPAFSATIDHSKWCVSTESTPGWACVGDMNRNQEEEQRGGGTLCQQDPAVWKSYYALVQSYTKC</sequence>
<evidence type="ECO:0000256" key="16">
    <source>
        <dbReference type="ARBA" id="ARBA00041918"/>
    </source>
</evidence>
<gene>
    <name evidence="21" type="primary">dnase2</name>
    <name evidence="21" type="ORF">G0U57_003999</name>
</gene>
<evidence type="ECO:0000256" key="2">
    <source>
        <dbReference type="ARBA" id="ARBA00004371"/>
    </source>
</evidence>
<feature type="non-terminal residue" evidence="21">
    <location>
        <position position="1"/>
    </location>
</feature>
<evidence type="ECO:0000256" key="14">
    <source>
        <dbReference type="ARBA" id="ARBA00039868"/>
    </source>
</evidence>
<dbReference type="InterPro" id="IPR004947">
    <property type="entry name" value="DNase_II"/>
</dbReference>
<evidence type="ECO:0000256" key="6">
    <source>
        <dbReference type="ARBA" id="ARBA00022703"/>
    </source>
</evidence>
<comment type="catalytic activity">
    <reaction evidence="1">
        <text>Endonucleolytic cleavage to nucleoside 3'-phosphates and 3'-phosphooligonucleotide end-products.</text>
        <dbReference type="EC" id="3.1.22.1"/>
    </reaction>
</comment>
<dbReference type="Pfam" id="PF03265">
    <property type="entry name" value="DNase_II"/>
    <property type="match status" value="1"/>
</dbReference>
<comment type="caution">
    <text evidence="21">The sequence shown here is derived from an EMBL/GenBank/DDBJ whole genome shotgun (WGS) entry which is preliminary data.</text>
</comment>
<keyword evidence="8 20" id="KW-0732">Signal</keyword>
<evidence type="ECO:0000256" key="5">
    <source>
        <dbReference type="ARBA" id="ARBA00022473"/>
    </source>
</evidence>
<comment type="similarity">
    <text evidence="3">Belongs to the DNase II family.</text>
</comment>
<reference evidence="21 22" key="1">
    <citation type="journal article" date="2020" name="G3 (Bethesda)">
        <title>Draft Genome of the Common Snapping Turtle, Chelydra serpentina, a Model for Phenotypic Plasticity in Reptiles.</title>
        <authorList>
            <person name="Das D."/>
            <person name="Singh S.K."/>
            <person name="Bierstedt J."/>
            <person name="Erickson A."/>
            <person name="Galli G.L.J."/>
            <person name="Crossley D.A. 2nd"/>
            <person name="Rhen T."/>
        </authorList>
    </citation>
    <scope>NUCLEOTIDE SEQUENCE [LARGE SCALE GENOMIC DNA]</scope>
    <source>
        <strain evidence="21">KW</strain>
    </source>
</reference>
<evidence type="ECO:0000256" key="1">
    <source>
        <dbReference type="ARBA" id="ARBA00000447"/>
    </source>
</evidence>
<dbReference type="PANTHER" id="PTHR10858:SF9">
    <property type="entry name" value="DEOXYRIBONUCLEASE-2-ALPHA"/>
    <property type="match status" value="1"/>
</dbReference>
<evidence type="ECO:0000256" key="9">
    <source>
        <dbReference type="ARBA" id="ARBA00022759"/>
    </source>
</evidence>
<comment type="function">
    <text evidence="18">Hydrolyzes DNA under acidic conditions with a preference for double-stranded DNA. Plays a major role in the clearance of nucleic acids generated through apoptosis, hence preventing autoinflammation. Necessary for proper fetal development and for definitive erythropoiesis in fetal liver and bone marrow, where it degrades nuclear DNA expelled from erythroid precursor cells.</text>
</comment>
<evidence type="ECO:0000256" key="4">
    <source>
        <dbReference type="ARBA" id="ARBA00012036"/>
    </source>
</evidence>
<evidence type="ECO:0000313" key="22">
    <source>
        <dbReference type="Proteomes" id="UP000765507"/>
    </source>
</evidence>
<evidence type="ECO:0000313" key="21">
    <source>
        <dbReference type="EMBL" id="KAG6930299.1"/>
    </source>
</evidence>
<keyword evidence="13" id="KW-0458">Lysosome</keyword>
<dbReference type="GO" id="GO:0006309">
    <property type="term" value="P:apoptotic DNA fragmentation"/>
    <property type="evidence" value="ECO:0007669"/>
    <property type="project" value="TreeGrafter"/>
</dbReference>
<dbReference type="Proteomes" id="UP000765507">
    <property type="component" value="Unassembled WGS sequence"/>
</dbReference>
<evidence type="ECO:0000256" key="15">
    <source>
        <dbReference type="ARBA" id="ARBA00041393"/>
    </source>
</evidence>
<keyword evidence="6" id="KW-0053">Apoptosis</keyword>
<evidence type="ECO:0000256" key="3">
    <source>
        <dbReference type="ARBA" id="ARBA00007527"/>
    </source>
</evidence>
<keyword evidence="22" id="KW-1185">Reference proteome</keyword>
<evidence type="ECO:0000256" key="7">
    <source>
        <dbReference type="ARBA" id="ARBA00022722"/>
    </source>
</evidence>
<evidence type="ECO:0000256" key="8">
    <source>
        <dbReference type="ARBA" id="ARBA00022729"/>
    </source>
</evidence>
<evidence type="ECO:0000256" key="17">
    <source>
        <dbReference type="ARBA" id="ARBA00043033"/>
    </source>
</evidence>
<feature type="region of interest" description="Disordered" evidence="19">
    <location>
        <begin position="1"/>
        <end position="25"/>
    </location>
</feature>
<dbReference type="GO" id="GO:0004531">
    <property type="term" value="F:deoxyribonuclease II activity"/>
    <property type="evidence" value="ECO:0007669"/>
    <property type="project" value="UniProtKB-EC"/>
</dbReference>
<dbReference type="PANTHER" id="PTHR10858">
    <property type="entry name" value="DEOXYRIBONUCLEASE II"/>
    <property type="match status" value="1"/>
</dbReference>
<keyword evidence="9" id="KW-0255">Endonuclease</keyword>
<keyword evidence="12" id="KW-0325">Glycoprotein</keyword>
<evidence type="ECO:0000256" key="13">
    <source>
        <dbReference type="ARBA" id="ARBA00023228"/>
    </source>
</evidence>
<evidence type="ECO:0000256" key="11">
    <source>
        <dbReference type="ARBA" id="ARBA00023157"/>
    </source>
</evidence>
<evidence type="ECO:0000256" key="10">
    <source>
        <dbReference type="ARBA" id="ARBA00022801"/>
    </source>
</evidence>
<evidence type="ECO:0000256" key="19">
    <source>
        <dbReference type="SAM" id="MobiDB-lite"/>
    </source>
</evidence>
<keyword evidence="5" id="KW-0217">Developmental protein</keyword>
<proteinExistence type="inferred from homology"/>
<comment type="subcellular location">
    <subcellularLocation>
        <location evidence="2">Lysosome</location>
    </subcellularLocation>
</comment>
<evidence type="ECO:0000256" key="18">
    <source>
        <dbReference type="ARBA" id="ARBA00045381"/>
    </source>
</evidence>